<reference evidence="2 3" key="1">
    <citation type="journal article" date="2019" name="Int. J. Syst. Evol. Microbiol.">
        <title>The Global Catalogue of Microorganisms (GCM) 10K type strain sequencing project: providing services to taxonomists for standard genome sequencing and annotation.</title>
        <authorList>
            <consortium name="The Broad Institute Genomics Platform"/>
            <consortium name="The Broad Institute Genome Sequencing Center for Infectious Disease"/>
            <person name="Wu L."/>
            <person name="Ma J."/>
        </authorList>
    </citation>
    <scope>NUCLEOTIDE SEQUENCE [LARGE SCALE GENOMIC DNA]</scope>
    <source>
        <strain evidence="2 3">JCM 3272</strain>
    </source>
</reference>
<organism evidence="2 3">
    <name type="scientific">Dactylosporangium salmoneum</name>
    <dbReference type="NCBI Taxonomy" id="53361"/>
    <lineage>
        <taxon>Bacteria</taxon>
        <taxon>Bacillati</taxon>
        <taxon>Actinomycetota</taxon>
        <taxon>Actinomycetes</taxon>
        <taxon>Micromonosporales</taxon>
        <taxon>Micromonosporaceae</taxon>
        <taxon>Dactylosporangium</taxon>
    </lineage>
</organism>
<comment type="caution">
    <text evidence="2">The sequence shown here is derived from an EMBL/GenBank/DDBJ whole genome shotgun (WGS) entry which is preliminary data.</text>
</comment>
<dbReference type="EMBL" id="BAAARV010000117">
    <property type="protein sequence ID" value="GAA2389084.1"/>
    <property type="molecule type" value="Genomic_DNA"/>
</dbReference>
<sequence length="198" mass="22396">MCTGVHRRRCPLRPPAQDTGDGAPQPGDLRGGEARAAASGVRYDLTDEERAELPDYDFSEPDHSVEQPIPLVPVAQLYRRDVPDFTGPDGADLLQVLWCPLDHPEEGYNPRVRLYWWQSADVIRKLNMAPEPPMVSEAYLPVPCVVYSEEVREYQYGGLLPMELDARITAWAEEADEDNEDRETGHSYQYGVRPGRSR</sequence>
<gene>
    <name evidence="2" type="ORF">GCM10010170_100530</name>
</gene>
<evidence type="ECO:0000256" key="1">
    <source>
        <dbReference type="SAM" id="MobiDB-lite"/>
    </source>
</evidence>
<dbReference type="Proteomes" id="UP001501444">
    <property type="component" value="Unassembled WGS sequence"/>
</dbReference>
<accession>A0ABN3HWJ8</accession>
<keyword evidence="3" id="KW-1185">Reference proteome</keyword>
<proteinExistence type="predicted"/>
<name>A0ABN3HWJ8_9ACTN</name>
<evidence type="ECO:0000313" key="3">
    <source>
        <dbReference type="Proteomes" id="UP001501444"/>
    </source>
</evidence>
<dbReference type="RefSeq" id="WP_344619852.1">
    <property type="nucleotide sequence ID" value="NZ_BAAARV010000117.1"/>
</dbReference>
<evidence type="ECO:0008006" key="4">
    <source>
        <dbReference type="Google" id="ProtNLM"/>
    </source>
</evidence>
<feature type="region of interest" description="Disordered" evidence="1">
    <location>
        <begin position="175"/>
        <end position="198"/>
    </location>
</feature>
<feature type="compositionally biased region" description="Basic residues" evidence="1">
    <location>
        <begin position="1"/>
        <end position="11"/>
    </location>
</feature>
<evidence type="ECO:0000313" key="2">
    <source>
        <dbReference type="EMBL" id="GAA2389084.1"/>
    </source>
</evidence>
<protein>
    <recommendedName>
        <fullName evidence="4">DUF4913 domain-containing protein</fullName>
    </recommendedName>
</protein>
<feature type="region of interest" description="Disordered" evidence="1">
    <location>
        <begin position="1"/>
        <end position="46"/>
    </location>
</feature>